<dbReference type="RefSeq" id="WP_126779882.1">
    <property type="nucleotide sequence ID" value="NZ_CAUQJP010000032.1"/>
</dbReference>
<protein>
    <recommendedName>
        <fullName evidence="1">UPF0346 protein CBF35_08000</fullName>
    </recommendedName>
</protein>
<dbReference type="InterPro" id="IPR010673">
    <property type="entry name" value="UPF0346"/>
</dbReference>
<evidence type="ECO:0000313" key="4">
    <source>
        <dbReference type="Proteomes" id="UP000287239"/>
    </source>
</evidence>
<dbReference type="OrthoDB" id="2242851at2"/>
<dbReference type="NCBIfam" id="NF010193">
    <property type="entry name" value="PRK13672.1"/>
    <property type="match status" value="1"/>
</dbReference>
<dbReference type="EMBL" id="NGJU01000010">
    <property type="protein sequence ID" value="RST95494.1"/>
    <property type="molecule type" value="Genomic_DNA"/>
</dbReference>
<dbReference type="SUPFAM" id="SSF140652">
    <property type="entry name" value="YozE-like"/>
    <property type="match status" value="1"/>
</dbReference>
<comment type="caution">
    <text evidence="3">The sequence shown here is derived from an EMBL/GenBank/DDBJ whole genome shotgun (WGS) entry which is preliminary data.</text>
</comment>
<keyword evidence="4" id="KW-1185">Reference proteome</keyword>
<evidence type="ECO:0000259" key="2">
    <source>
        <dbReference type="Pfam" id="PF06855"/>
    </source>
</evidence>
<name>A0A429ZP70_9ENTE</name>
<dbReference type="Gene3D" id="1.10.150.260">
    <property type="entry name" value="YozE SAM-like"/>
    <property type="match status" value="1"/>
</dbReference>
<dbReference type="Pfam" id="PF06855">
    <property type="entry name" value="YozE_SAM_like"/>
    <property type="match status" value="1"/>
</dbReference>
<comment type="similarity">
    <text evidence="1">Belongs to the UPF0346 family.</text>
</comment>
<reference evidence="3 4" key="1">
    <citation type="submission" date="2017-05" db="EMBL/GenBank/DDBJ databases">
        <title>Vagococcus spp. assemblies.</title>
        <authorList>
            <person name="Gulvik C.A."/>
        </authorList>
    </citation>
    <scope>NUCLEOTIDE SEQUENCE [LARGE SCALE GENOMIC DNA]</scope>
    <source>
        <strain evidence="3 4">NCFB 2777</strain>
    </source>
</reference>
<evidence type="ECO:0000256" key="1">
    <source>
        <dbReference type="HAMAP-Rule" id="MF_01538"/>
    </source>
</evidence>
<proteinExistence type="inferred from homology"/>
<dbReference type="PIRSF" id="PIRSF037262">
    <property type="entry name" value="UCP037262"/>
    <property type="match status" value="1"/>
</dbReference>
<dbReference type="InterPro" id="IPR036806">
    <property type="entry name" value="YozE_SAM-like_sf"/>
</dbReference>
<dbReference type="HAMAP" id="MF_01538">
    <property type="entry name" value="UPF0346"/>
    <property type="match status" value="1"/>
</dbReference>
<evidence type="ECO:0000313" key="3">
    <source>
        <dbReference type="EMBL" id="RST95494.1"/>
    </source>
</evidence>
<dbReference type="Proteomes" id="UP000287239">
    <property type="component" value="Unassembled WGS sequence"/>
</dbReference>
<gene>
    <name evidence="3" type="ORF">CBF35_08000</name>
</gene>
<organism evidence="3 4">
    <name type="scientific">Vagococcus salmoninarum</name>
    <dbReference type="NCBI Taxonomy" id="2739"/>
    <lineage>
        <taxon>Bacteria</taxon>
        <taxon>Bacillati</taxon>
        <taxon>Bacillota</taxon>
        <taxon>Bacilli</taxon>
        <taxon>Lactobacillales</taxon>
        <taxon>Enterococcaceae</taxon>
        <taxon>Vagococcus</taxon>
    </lineage>
</organism>
<accession>A0A429ZP70</accession>
<dbReference type="GeneID" id="98568308"/>
<sequence>MKRSFYHYMLTLRGSKIHQAESQLAYEMAQDIQFPKQADTYHEVSNYLELSTDYLENMTLFDHCWDMYLEHNQL</sequence>
<dbReference type="InterPro" id="IPR023089">
    <property type="entry name" value="YozE_SAM-like"/>
</dbReference>
<feature type="domain" description="YozE SAM-like" evidence="2">
    <location>
        <begin position="4"/>
        <end position="70"/>
    </location>
</feature>
<dbReference type="AlphaFoldDB" id="A0A429ZP70"/>